<dbReference type="PANTHER" id="PTHR13799:SF14">
    <property type="entry name" value="GTP CYCLOHYDROLASE 1 TYPE 2 HOMOLOG"/>
    <property type="match status" value="1"/>
</dbReference>
<evidence type="ECO:0000256" key="4">
    <source>
        <dbReference type="PIRSR" id="PIRSR602678-1"/>
    </source>
</evidence>
<dbReference type="STRING" id="108003.B1C78_04785"/>
<dbReference type="InterPro" id="IPR002678">
    <property type="entry name" value="DUF34/NIF3"/>
</dbReference>
<name>A0A1V3NNN5_9GAMM</name>
<keyword evidence="3 4" id="KW-0479">Metal-binding</keyword>
<protein>
    <recommendedName>
        <fullName evidence="2">GTP cyclohydrolase 1 type 2 homolog</fullName>
    </recommendedName>
</protein>
<dbReference type="Proteomes" id="UP000189462">
    <property type="component" value="Unassembled WGS sequence"/>
</dbReference>
<dbReference type="OrthoDB" id="9800881at2"/>
<proteinExistence type="inferred from homology"/>
<comment type="similarity">
    <text evidence="1">Belongs to the GTP cyclohydrolase I type 2/NIF3 family.</text>
</comment>
<evidence type="ECO:0000313" key="6">
    <source>
        <dbReference type="Proteomes" id="UP000189462"/>
    </source>
</evidence>
<feature type="binding site" evidence="4">
    <location>
        <position position="221"/>
    </location>
    <ligand>
        <name>a divalent metal cation</name>
        <dbReference type="ChEBI" id="CHEBI:60240"/>
        <label>1</label>
    </ligand>
</feature>
<evidence type="ECO:0000313" key="5">
    <source>
        <dbReference type="EMBL" id="OOG26478.1"/>
    </source>
</evidence>
<dbReference type="FunFam" id="3.40.1390.30:FF:000002">
    <property type="entry name" value="Nif3-like dinuclear metal center protein"/>
    <property type="match status" value="1"/>
</dbReference>
<feature type="binding site" evidence="4">
    <location>
        <position position="64"/>
    </location>
    <ligand>
        <name>a divalent metal cation</name>
        <dbReference type="ChEBI" id="CHEBI:60240"/>
        <label>2</label>
    </ligand>
</feature>
<feature type="binding site" evidence="4">
    <location>
        <position position="65"/>
    </location>
    <ligand>
        <name>a divalent metal cation</name>
        <dbReference type="ChEBI" id="CHEBI:60240"/>
        <label>1</label>
    </ligand>
</feature>
<evidence type="ECO:0000256" key="1">
    <source>
        <dbReference type="ARBA" id="ARBA00006964"/>
    </source>
</evidence>
<organism evidence="5 6">
    <name type="scientific">Thioalkalivibrio denitrificans</name>
    <dbReference type="NCBI Taxonomy" id="108003"/>
    <lineage>
        <taxon>Bacteria</taxon>
        <taxon>Pseudomonadati</taxon>
        <taxon>Pseudomonadota</taxon>
        <taxon>Gammaproteobacteria</taxon>
        <taxon>Chromatiales</taxon>
        <taxon>Ectothiorhodospiraceae</taxon>
        <taxon>Thioalkalivibrio</taxon>
    </lineage>
</organism>
<dbReference type="NCBIfam" id="TIGR00486">
    <property type="entry name" value="YbgI_SA1388"/>
    <property type="match status" value="1"/>
</dbReference>
<gene>
    <name evidence="5" type="ORF">B1C78_04785</name>
</gene>
<reference evidence="5 6" key="1">
    <citation type="submission" date="2017-02" db="EMBL/GenBank/DDBJ databases">
        <title>Genomic diversity within the haloalkaliphilic genus Thioalkalivibrio.</title>
        <authorList>
            <person name="Ahn A.-C."/>
            <person name="Meier-Kolthoff J."/>
            <person name="Overmars L."/>
            <person name="Richter M."/>
            <person name="Woyke T."/>
            <person name="Sorokin D.Y."/>
            <person name="Muyzer G."/>
        </authorList>
    </citation>
    <scope>NUCLEOTIDE SEQUENCE [LARGE SCALE GENOMIC DNA]</scope>
    <source>
        <strain evidence="5 6">ALJD</strain>
    </source>
</reference>
<feature type="binding site" evidence="4">
    <location>
        <position position="102"/>
    </location>
    <ligand>
        <name>a divalent metal cation</name>
        <dbReference type="ChEBI" id="CHEBI:60240"/>
        <label>1</label>
    </ligand>
</feature>
<dbReference type="InterPro" id="IPR036069">
    <property type="entry name" value="DUF34/NIF3_sf"/>
</dbReference>
<feature type="binding site" evidence="4">
    <location>
        <position position="217"/>
    </location>
    <ligand>
        <name>a divalent metal cation</name>
        <dbReference type="ChEBI" id="CHEBI:60240"/>
        <label>1</label>
    </ligand>
</feature>
<dbReference type="GO" id="GO:0046872">
    <property type="term" value="F:metal ion binding"/>
    <property type="evidence" value="ECO:0007669"/>
    <property type="project" value="UniProtKB-KW"/>
</dbReference>
<dbReference type="EMBL" id="MVBK01000027">
    <property type="protein sequence ID" value="OOG26478.1"/>
    <property type="molecule type" value="Genomic_DNA"/>
</dbReference>
<dbReference type="RefSeq" id="WP_077278000.1">
    <property type="nucleotide sequence ID" value="NZ_MVBK01000027.1"/>
</dbReference>
<dbReference type="GO" id="GO:0005737">
    <property type="term" value="C:cytoplasm"/>
    <property type="evidence" value="ECO:0007669"/>
    <property type="project" value="TreeGrafter"/>
</dbReference>
<dbReference type="SUPFAM" id="SSF102705">
    <property type="entry name" value="NIF3 (NGG1p interacting factor 3)-like"/>
    <property type="match status" value="1"/>
</dbReference>
<dbReference type="PANTHER" id="PTHR13799">
    <property type="entry name" value="NGG1 INTERACTING FACTOR 3"/>
    <property type="match status" value="1"/>
</dbReference>
<dbReference type="AlphaFoldDB" id="A0A1V3NNN5"/>
<evidence type="ECO:0000256" key="2">
    <source>
        <dbReference type="ARBA" id="ARBA00022112"/>
    </source>
</evidence>
<accession>A0A1V3NNN5</accession>
<evidence type="ECO:0000256" key="3">
    <source>
        <dbReference type="ARBA" id="ARBA00022723"/>
    </source>
</evidence>
<sequence length="249" mass="26645">MTDIREIARYADELLEVGRFADYCPNGLQVEGGRPVRLLASGVTASRAFIEAAIDQGADALLVHHGYFWKGEDARITGMKRERLRLLLAHDVSLLAYHLPLDAHPELGNNAQLAARLGFSVEGVLREDGIGLVGSVAEPVDAESLGARLEAALGRAPLWVEGGPARIRRIGWCTGAAQGFIDQAAGLGLDAYISGEVSEQTVHVAREAGIHYFAAGHHATERDGARALGGRLADVFKLQHAFIDVDNPA</sequence>
<dbReference type="Pfam" id="PF01784">
    <property type="entry name" value="DUF34_NIF3"/>
    <property type="match status" value="1"/>
</dbReference>
<comment type="caution">
    <text evidence="5">The sequence shown here is derived from an EMBL/GenBank/DDBJ whole genome shotgun (WGS) entry which is preliminary data.</text>
</comment>
<keyword evidence="6" id="KW-1185">Reference proteome</keyword>
<dbReference type="Gene3D" id="3.40.1390.30">
    <property type="entry name" value="NIF3 (NGG1p interacting factor 3)-like"/>
    <property type="match status" value="2"/>
</dbReference>